<comment type="caution">
    <text evidence="2">The sequence shown here is derived from an EMBL/GenBank/DDBJ whole genome shotgun (WGS) entry which is preliminary data.</text>
</comment>
<protein>
    <submittedName>
        <fullName evidence="2">Uncharacterized protein</fullName>
    </submittedName>
</protein>
<dbReference type="Proteomes" id="UP000807353">
    <property type="component" value="Unassembled WGS sequence"/>
</dbReference>
<feature type="region of interest" description="Disordered" evidence="1">
    <location>
        <begin position="27"/>
        <end position="76"/>
    </location>
</feature>
<evidence type="ECO:0000313" key="3">
    <source>
        <dbReference type="Proteomes" id="UP000807353"/>
    </source>
</evidence>
<accession>A0A9P6CKR5</accession>
<name>A0A9P6CKR5_9AGAR</name>
<evidence type="ECO:0000256" key="1">
    <source>
        <dbReference type="SAM" id="MobiDB-lite"/>
    </source>
</evidence>
<dbReference type="EMBL" id="MU150246">
    <property type="protein sequence ID" value="KAF9465610.1"/>
    <property type="molecule type" value="Genomic_DNA"/>
</dbReference>
<feature type="region of interest" description="Disordered" evidence="1">
    <location>
        <begin position="93"/>
        <end position="113"/>
    </location>
</feature>
<organism evidence="2 3">
    <name type="scientific">Collybia nuda</name>
    <dbReference type="NCBI Taxonomy" id="64659"/>
    <lineage>
        <taxon>Eukaryota</taxon>
        <taxon>Fungi</taxon>
        <taxon>Dikarya</taxon>
        <taxon>Basidiomycota</taxon>
        <taxon>Agaricomycotina</taxon>
        <taxon>Agaricomycetes</taxon>
        <taxon>Agaricomycetidae</taxon>
        <taxon>Agaricales</taxon>
        <taxon>Tricholomatineae</taxon>
        <taxon>Clitocybaceae</taxon>
        <taxon>Collybia</taxon>
    </lineage>
</organism>
<keyword evidence="3" id="KW-1185">Reference proteome</keyword>
<feature type="compositionally biased region" description="Polar residues" evidence="1">
    <location>
        <begin position="27"/>
        <end position="43"/>
    </location>
</feature>
<sequence>MVIEPDFAPPPMVTSPAEDVIKPAVQNTEPTNVPVGTQATPTRPATPEPSAPKAIERARTPSPTFGSPIVMTPPKTPLLSVRAPFRHTGVILNRHSVPKQPMRSPHSPDRLRPSQVWAPLPIPKPYHHARVRMIPYPKNQSVR</sequence>
<dbReference type="AlphaFoldDB" id="A0A9P6CKR5"/>
<evidence type="ECO:0000313" key="2">
    <source>
        <dbReference type="EMBL" id="KAF9465610.1"/>
    </source>
</evidence>
<gene>
    <name evidence="2" type="ORF">BDZ94DRAFT_1253525</name>
</gene>
<reference evidence="2" key="1">
    <citation type="submission" date="2020-11" db="EMBL/GenBank/DDBJ databases">
        <authorList>
            <consortium name="DOE Joint Genome Institute"/>
            <person name="Ahrendt S."/>
            <person name="Riley R."/>
            <person name="Andreopoulos W."/>
            <person name="Labutti K."/>
            <person name="Pangilinan J."/>
            <person name="Ruiz-Duenas F.J."/>
            <person name="Barrasa J.M."/>
            <person name="Sanchez-Garcia M."/>
            <person name="Camarero S."/>
            <person name="Miyauchi S."/>
            <person name="Serrano A."/>
            <person name="Linde D."/>
            <person name="Babiker R."/>
            <person name="Drula E."/>
            <person name="Ayuso-Fernandez I."/>
            <person name="Pacheco R."/>
            <person name="Padilla G."/>
            <person name="Ferreira P."/>
            <person name="Barriuso J."/>
            <person name="Kellner H."/>
            <person name="Castanera R."/>
            <person name="Alfaro M."/>
            <person name="Ramirez L."/>
            <person name="Pisabarro A.G."/>
            <person name="Kuo A."/>
            <person name="Tritt A."/>
            <person name="Lipzen A."/>
            <person name="He G."/>
            <person name="Yan M."/>
            <person name="Ng V."/>
            <person name="Cullen D."/>
            <person name="Martin F."/>
            <person name="Rosso M.-N."/>
            <person name="Henrissat B."/>
            <person name="Hibbett D."/>
            <person name="Martinez A.T."/>
            <person name="Grigoriev I.V."/>
        </authorList>
    </citation>
    <scope>NUCLEOTIDE SEQUENCE</scope>
    <source>
        <strain evidence="2">CBS 247.69</strain>
    </source>
</reference>
<proteinExistence type="predicted"/>